<dbReference type="PROSITE" id="PS51257">
    <property type="entry name" value="PROKAR_LIPOPROTEIN"/>
    <property type="match status" value="1"/>
</dbReference>
<evidence type="ECO:0000313" key="2">
    <source>
        <dbReference type="Proteomes" id="UP000063275"/>
    </source>
</evidence>
<evidence type="ECO:0000313" key="1">
    <source>
        <dbReference type="EMBL" id="ALQ40624.1"/>
    </source>
</evidence>
<organism evidence="1">
    <name type="scientific">Fusobacterium hwasookii ChDC F174</name>
    <dbReference type="NCBI Taxonomy" id="1307442"/>
    <lineage>
        <taxon>Bacteria</taxon>
        <taxon>Fusobacteriati</taxon>
        <taxon>Fusobacteriota</taxon>
        <taxon>Fusobacteriia</taxon>
        <taxon>Fusobacteriales</taxon>
        <taxon>Fusobacteriaceae</taxon>
        <taxon>Fusobacterium</taxon>
    </lineage>
</organism>
<name>A0A0S2ZNT6_9FUSO</name>
<dbReference type="InterPro" id="IPR046720">
    <property type="entry name" value="DUF6612"/>
</dbReference>
<evidence type="ECO:0008006" key="3">
    <source>
        <dbReference type="Google" id="ProtNLM"/>
    </source>
</evidence>
<dbReference type="OrthoDB" id="87978at2"/>
<sequence>MKNSLKKLLFVVLTVFSVIFIGACGKNKVDKKEVIEKFIAASENMKSGDMLINMKMVQNLNGNKTNMDITIDASIIQEPLAMRMEIAMPSQNVKMTSFIKDNIMYIQNPVDNQWFTQPITDEIAKQFKGYMNNSNEVFNAMKENVDKIDIDEKDGNYIITISKNSDFLQEAMKKQLANTNTAGSQIGDNVKIENIAVKYVIDKNTYLASSSLISFDFEMQGMQGTKISMEMDTKTSNINNVTDIDIPEEAKNSQEIPQGQ</sequence>
<dbReference type="EMBL" id="CP013331">
    <property type="protein sequence ID" value="ALQ40624.1"/>
    <property type="molecule type" value="Genomic_DNA"/>
</dbReference>
<accession>A0A0S2ZNT6</accession>
<dbReference type="AlphaFoldDB" id="A0A0S2ZNT6"/>
<reference evidence="1 2" key="1">
    <citation type="submission" date="2015-11" db="EMBL/GenBank/DDBJ databases">
        <authorList>
            <person name="Zhang Y."/>
            <person name="Guo Z."/>
        </authorList>
    </citation>
    <scope>NUCLEOTIDE SEQUENCE [LARGE SCALE GENOMIC DNA]</scope>
    <source>
        <strain evidence="1 2">ChDC F174</strain>
    </source>
</reference>
<dbReference type="Proteomes" id="UP000063275">
    <property type="component" value="Chromosome"/>
</dbReference>
<dbReference type="KEGG" id="fhw:RN87_08800"/>
<gene>
    <name evidence="1" type="ORF">RN87_08800</name>
</gene>
<dbReference type="RefSeq" id="WP_029492985.1">
    <property type="nucleotide sequence ID" value="NZ_ATKF01000036.1"/>
</dbReference>
<proteinExistence type="predicted"/>
<dbReference type="Pfam" id="PF20316">
    <property type="entry name" value="DUF6612"/>
    <property type="match status" value="1"/>
</dbReference>
<protein>
    <recommendedName>
        <fullName evidence="3">Lipoprotein</fullName>
    </recommendedName>
</protein>
<dbReference type="Gene3D" id="2.50.20.20">
    <property type="match status" value="1"/>
</dbReference>